<evidence type="ECO:0000256" key="9">
    <source>
        <dbReference type="HAMAP-Rule" id="MF_00152"/>
    </source>
</evidence>
<evidence type="ECO:0000256" key="3">
    <source>
        <dbReference type="ARBA" id="ARBA00022723"/>
    </source>
</evidence>
<dbReference type="GO" id="GO:0008270">
    <property type="term" value="F:zinc ion binding"/>
    <property type="evidence" value="ECO:0007669"/>
    <property type="project" value="UniProtKB-UniRule"/>
</dbReference>
<dbReference type="CDD" id="cd00019">
    <property type="entry name" value="AP2Ec"/>
    <property type="match status" value="1"/>
</dbReference>
<dbReference type="InterPro" id="IPR001719">
    <property type="entry name" value="AP_endonuc_2"/>
</dbReference>
<feature type="binding site" evidence="9">
    <location>
        <position position="227"/>
    </location>
    <ligand>
        <name>Zn(2+)</name>
        <dbReference type="ChEBI" id="CHEBI:29105"/>
        <label>3</label>
    </ligand>
</feature>
<keyword evidence="4 9" id="KW-0255">Endonuclease</keyword>
<keyword evidence="13" id="KW-1185">Reference proteome</keyword>
<keyword evidence="8 9" id="KW-0234">DNA repair</keyword>
<dbReference type="FunFam" id="3.20.20.150:FF:000001">
    <property type="entry name" value="Probable endonuclease 4"/>
    <property type="match status" value="1"/>
</dbReference>
<evidence type="ECO:0000256" key="7">
    <source>
        <dbReference type="ARBA" id="ARBA00022833"/>
    </source>
</evidence>
<feature type="binding site" evidence="9">
    <location>
        <position position="229"/>
    </location>
    <ligand>
        <name>Zn(2+)</name>
        <dbReference type="ChEBI" id="CHEBI:29105"/>
        <label>3</label>
    </ligand>
</feature>
<dbReference type="SUPFAM" id="SSF51658">
    <property type="entry name" value="Xylose isomerase-like"/>
    <property type="match status" value="1"/>
</dbReference>
<dbReference type="Proteomes" id="UP000477311">
    <property type="component" value="Unassembled WGS sequence"/>
</dbReference>
<dbReference type="PANTHER" id="PTHR21445:SF0">
    <property type="entry name" value="APURINIC-APYRIMIDINIC ENDONUCLEASE"/>
    <property type="match status" value="1"/>
</dbReference>
<dbReference type="PANTHER" id="PTHR21445">
    <property type="entry name" value="ENDONUCLEASE IV ENDODEOXYRIBONUCLEASE IV"/>
    <property type="match status" value="1"/>
</dbReference>
<organism evidence="12 13">
    <name type="scientific">Limisphaera ngatamarikiensis</name>
    <dbReference type="NCBI Taxonomy" id="1324935"/>
    <lineage>
        <taxon>Bacteria</taxon>
        <taxon>Pseudomonadati</taxon>
        <taxon>Verrucomicrobiota</taxon>
        <taxon>Verrucomicrobiia</taxon>
        <taxon>Limisphaerales</taxon>
        <taxon>Limisphaeraceae</taxon>
        <taxon>Limisphaera</taxon>
    </lineage>
</organism>
<accession>A0A6M1RLF7</accession>
<dbReference type="GO" id="GO:0008081">
    <property type="term" value="F:phosphoric diester hydrolase activity"/>
    <property type="evidence" value="ECO:0007669"/>
    <property type="project" value="TreeGrafter"/>
</dbReference>
<dbReference type="PROSITE" id="PS00731">
    <property type="entry name" value="AP_NUCLEASE_F2_3"/>
    <property type="match status" value="1"/>
</dbReference>
<dbReference type="GO" id="GO:0003906">
    <property type="term" value="F:DNA-(apurinic or apyrimidinic site) endonuclease activity"/>
    <property type="evidence" value="ECO:0007669"/>
    <property type="project" value="TreeGrafter"/>
</dbReference>
<dbReference type="NCBIfam" id="TIGR00587">
    <property type="entry name" value="nfo"/>
    <property type="match status" value="1"/>
</dbReference>
<keyword evidence="7 9" id="KW-0862">Zinc</keyword>
<comment type="catalytic activity">
    <reaction evidence="9">
        <text>Endonucleolytic cleavage to 5'-phosphooligonucleotide end-products.</text>
        <dbReference type="EC" id="3.1.21.2"/>
    </reaction>
</comment>
<feature type="region of interest" description="Disordered" evidence="10">
    <location>
        <begin position="283"/>
        <end position="310"/>
    </location>
</feature>
<keyword evidence="3 9" id="KW-0479">Metal-binding</keyword>
<dbReference type="SMART" id="SM00518">
    <property type="entry name" value="AP2Ec"/>
    <property type="match status" value="1"/>
</dbReference>
<dbReference type="EC" id="3.1.21.2" evidence="9"/>
<evidence type="ECO:0000256" key="8">
    <source>
        <dbReference type="ARBA" id="ARBA00023204"/>
    </source>
</evidence>
<evidence type="ECO:0000313" key="12">
    <source>
        <dbReference type="EMBL" id="NGO38337.1"/>
    </source>
</evidence>
<feature type="binding site" evidence="9">
    <location>
        <position position="106"/>
    </location>
    <ligand>
        <name>Zn(2+)</name>
        <dbReference type="ChEBI" id="CHEBI:29105"/>
        <label>1</label>
    </ligand>
</feature>
<evidence type="ECO:0000256" key="10">
    <source>
        <dbReference type="SAM" id="MobiDB-lite"/>
    </source>
</evidence>
<dbReference type="InterPro" id="IPR018246">
    <property type="entry name" value="AP_endonuc_F2_Zn_BS"/>
</dbReference>
<dbReference type="RefSeq" id="WP_165105747.1">
    <property type="nucleotide sequence ID" value="NZ_JAAKYA010000014.1"/>
</dbReference>
<proteinExistence type="inferred from homology"/>
<feature type="binding site" evidence="9">
    <location>
        <position position="259"/>
    </location>
    <ligand>
        <name>Zn(2+)</name>
        <dbReference type="ChEBI" id="CHEBI:29105"/>
        <label>2</label>
    </ligand>
</feature>
<dbReference type="GO" id="GO:0003677">
    <property type="term" value="F:DNA binding"/>
    <property type="evidence" value="ECO:0007669"/>
    <property type="project" value="InterPro"/>
</dbReference>
<dbReference type="InterPro" id="IPR036237">
    <property type="entry name" value="Xyl_isomerase-like_sf"/>
</dbReference>
<protein>
    <recommendedName>
        <fullName evidence="9">Probable endonuclease 4</fullName>
        <ecNumber evidence="9">3.1.21.2</ecNumber>
    </recommendedName>
    <alternativeName>
        <fullName evidence="9">Endodeoxyribonuclease IV</fullName>
    </alternativeName>
    <alternativeName>
        <fullName evidence="9">Endonuclease IV</fullName>
    </alternativeName>
</protein>
<reference evidence="12 13" key="1">
    <citation type="submission" date="2020-02" db="EMBL/GenBank/DDBJ databases">
        <title>Draft genome sequence of Limisphaera ngatamarikiensis NGM72.4T, a thermophilic Verrucomicrobia grouped in subdivision 3.</title>
        <authorList>
            <person name="Carere C.R."/>
            <person name="Steen J."/>
            <person name="Hugenholtz P."/>
            <person name="Stott M.B."/>
        </authorList>
    </citation>
    <scope>NUCLEOTIDE SEQUENCE [LARGE SCALE GENOMIC DNA]</scope>
    <source>
        <strain evidence="12 13">NGM72.4</strain>
    </source>
</reference>
<evidence type="ECO:0000256" key="1">
    <source>
        <dbReference type="ARBA" id="ARBA00005340"/>
    </source>
</evidence>
<evidence type="ECO:0000256" key="2">
    <source>
        <dbReference type="ARBA" id="ARBA00022722"/>
    </source>
</evidence>
<dbReference type="PROSITE" id="PS00729">
    <property type="entry name" value="AP_NUCLEASE_F2_1"/>
    <property type="match status" value="1"/>
</dbReference>
<keyword evidence="2 9" id="KW-0540">Nuclease</keyword>
<dbReference type="InterPro" id="IPR013022">
    <property type="entry name" value="Xyl_isomerase-like_TIM-brl"/>
</dbReference>
<dbReference type="EMBL" id="JAAKYA010000014">
    <property type="protein sequence ID" value="NGO38337.1"/>
    <property type="molecule type" value="Genomic_DNA"/>
</dbReference>
<comment type="similarity">
    <text evidence="1 9">Belongs to the AP endonuclease 2 family.</text>
</comment>
<comment type="cofactor">
    <cofactor evidence="9">
        <name>Zn(2+)</name>
        <dbReference type="ChEBI" id="CHEBI:29105"/>
    </cofactor>
    <text evidence="9">Binds 3 Zn(2+) ions.</text>
</comment>
<dbReference type="GO" id="GO:0008833">
    <property type="term" value="F:deoxyribonuclease IV (phage-T4-induced) activity"/>
    <property type="evidence" value="ECO:0007669"/>
    <property type="project" value="UniProtKB-UniRule"/>
</dbReference>
<evidence type="ECO:0000259" key="11">
    <source>
        <dbReference type="Pfam" id="PF01261"/>
    </source>
</evidence>
<comment type="function">
    <text evidence="9">Endonuclease IV plays a role in DNA repair. It cleaves phosphodiester bonds at apurinic or apyrimidinic (AP) sites, generating a 3'-hydroxyl group and a 5'-terminal sugar phosphate.</text>
</comment>
<feature type="binding site" evidence="9">
    <location>
        <position position="177"/>
    </location>
    <ligand>
        <name>Zn(2+)</name>
        <dbReference type="ChEBI" id="CHEBI:29105"/>
        <label>2</label>
    </ligand>
</feature>
<sequence>MLLGAHCSTAGGVACALERAVRIGAECCQLFVKNNMQWFARPLREEELRAYREARHQAGLGCVFGHAGYLINLAAPPSPNRDKSLRSLVQEVERAEALDLPFLVVHPGAHLGAGVETGLARVAEALDEVIAATPGCRVRLALENTAGQGTCLGAELWHLTELYQRVRHPERLAICLDTAHLWGAGYDIRRPDGWARVWEELEGGVGLDQLVAFHLNDSKASLGSRVDRHEHIGRGRLGLEAFRLLLADPRFAALPGCLETPKSDDLHEDRENLAVLRALSAPERGARDRRTGGAVRKRESRARLERRRAQ</sequence>
<dbReference type="Pfam" id="PF01261">
    <property type="entry name" value="AP_endonuc_2"/>
    <property type="match status" value="1"/>
</dbReference>
<gene>
    <name evidence="9" type="primary">nfo</name>
    <name evidence="12" type="ORF">G4L39_02860</name>
</gene>
<dbReference type="Gene3D" id="3.20.20.150">
    <property type="entry name" value="Divalent-metal-dependent TIM barrel enzymes"/>
    <property type="match status" value="1"/>
</dbReference>
<evidence type="ECO:0000256" key="6">
    <source>
        <dbReference type="ARBA" id="ARBA00022801"/>
    </source>
</evidence>
<dbReference type="PROSITE" id="PS51432">
    <property type="entry name" value="AP_NUCLEASE_F2_4"/>
    <property type="match status" value="1"/>
</dbReference>
<evidence type="ECO:0000313" key="13">
    <source>
        <dbReference type="Proteomes" id="UP000477311"/>
    </source>
</evidence>
<feature type="binding site" evidence="9">
    <location>
        <position position="214"/>
    </location>
    <ligand>
        <name>Zn(2+)</name>
        <dbReference type="ChEBI" id="CHEBI:29105"/>
        <label>2</label>
    </ligand>
</feature>
<feature type="binding site" evidence="9">
    <location>
        <position position="180"/>
    </location>
    <ligand>
        <name>Zn(2+)</name>
        <dbReference type="ChEBI" id="CHEBI:29105"/>
        <label>3</label>
    </ligand>
</feature>
<dbReference type="AlphaFoldDB" id="A0A6M1RLF7"/>
<feature type="binding site" evidence="9">
    <location>
        <position position="66"/>
    </location>
    <ligand>
        <name>Zn(2+)</name>
        <dbReference type="ChEBI" id="CHEBI:29105"/>
        <label>1</label>
    </ligand>
</feature>
<name>A0A6M1RLF7_9BACT</name>
<feature type="binding site" evidence="9">
    <location>
        <position position="143"/>
    </location>
    <ligand>
        <name>Zn(2+)</name>
        <dbReference type="ChEBI" id="CHEBI:29105"/>
        <label>2</label>
    </ligand>
</feature>
<keyword evidence="6 9" id="KW-0378">Hydrolase</keyword>
<feature type="compositionally biased region" description="Basic and acidic residues" evidence="10">
    <location>
        <begin position="301"/>
        <end position="310"/>
    </location>
</feature>
<evidence type="ECO:0000256" key="5">
    <source>
        <dbReference type="ARBA" id="ARBA00022763"/>
    </source>
</evidence>
<feature type="domain" description="Xylose isomerase-like TIM barrel" evidence="11">
    <location>
        <begin position="17"/>
        <end position="277"/>
    </location>
</feature>
<feature type="binding site" evidence="9">
    <location>
        <position position="143"/>
    </location>
    <ligand>
        <name>Zn(2+)</name>
        <dbReference type="ChEBI" id="CHEBI:29105"/>
        <label>1</label>
    </ligand>
</feature>
<dbReference type="GO" id="GO:0006284">
    <property type="term" value="P:base-excision repair"/>
    <property type="evidence" value="ECO:0007669"/>
    <property type="project" value="TreeGrafter"/>
</dbReference>
<evidence type="ECO:0000256" key="4">
    <source>
        <dbReference type="ARBA" id="ARBA00022759"/>
    </source>
</evidence>
<comment type="caution">
    <text evidence="12">The sequence shown here is derived from an EMBL/GenBank/DDBJ whole genome shotgun (WGS) entry which is preliminary data.</text>
</comment>
<keyword evidence="5 9" id="KW-0227">DNA damage</keyword>
<dbReference type="HAMAP" id="MF_00152">
    <property type="entry name" value="Nfo"/>
    <property type="match status" value="1"/>
</dbReference>